<dbReference type="Gene3D" id="2.40.50.140">
    <property type="entry name" value="Nucleic acid-binding proteins"/>
    <property type="match status" value="1"/>
</dbReference>
<dbReference type="EMBL" id="ATCN01000267">
    <property type="protein sequence ID" value="EPR79415.1"/>
    <property type="molecule type" value="Genomic_DNA"/>
</dbReference>
<organism evidence="2 3">
    <name type="scientific">Spraguea lophii (strain 42_110)</name>
    <name type="common">Microsporidian parasite</name>
    <dbReference type="NCBI Taxonomy" id="1358809"/>
    <lineage>
        <taxon>Eukaryota</taxon>
        <taxon>Fungi</taxon>
        <taxon>Fungi incertae sedis</taxon>
        <taxon>Microsporidia</taxon>
        <taxon>Spragueidae</taxon>
        <taxon>Spraguea</taxon>
    </lineage>
</organism>
<dbReference type="SUPFAM" id="SSF50249">
    <property type="entry name" value="Nucleic acid-binding proteins"/>
    <property type="match status" value="1"/>
</dbReference>
<dbReference type="Proteomes" id="UP000014978">
    <property type="component" value="Unassembled WGS sequence"/>
</dbReference>
<dbReference type="InterPro" id="IPR003029">
    <property type="entry name" value="S1_domain"/>
</dbReference>
<evidence type="ECO:0000259" key="1">
    <source>
        <dbReference type="SMART" id="SM00316"/>
    </source>
</evidence>
<name>S7W915_SPRLO</name>
<dbReference type="SMART" id="SM00316">
    <property type="entry name" value="S1"/>
    <property type="match status" value="1"/>
</dbReference>
<dbReference type="AlphaFoldDB" id="S7W915"/>
<dbReference type="VEuPathDB" id="MicrosporidiaDB:SLOPH_807"/>
<dbReference type="InterPro" id="IPR012340">
    <property type="entry name" value="NA-bd_OB-fold"/>
</dbReference>
<proteinExistence type="predicted"/>
<dbReference type="GO" id="GO:0003676">
    <property type="term" value="F:nucleic acid binding"/>
    <property type="evidence" value="ECO:0007669"/>
    <property type="project" value="InterPro"/>
</dbReference>
<protein>
    <recommendedName>
        <fullName evidence="1">S1 motif domain-containing protein</fullName>
    </recommendedName>
</protein>
<keyword evidence="3" id="KW-1185">Reference proteome</keyword>
<evidence type="ECO:0000313" key="2">
    <source>
        <dbReference type="EMBL" id="EPR79415.1"/>
    </source>
</evidence>
<feature type="domain" description="S1 motif" evidence="1">
    <location>
        <begin position="26"/>
        <end position="104"/>
    </location>
</feature>
<dbReference type="InParanoid" id="S7W915"/>
<reference evidence="3" key="1">
    <citation type="journal article" date="2013" name="PLoS Genet.">
        <title>The genome of Spraguea lophii and the basis of host-microsporidian interactions.</title>
        <authorList>
            <person name="Campbell S.E."/>
            <person name="Williams T.A."/>
            <person name="Yousuf A."/>
            <person name="Soanes D.M."/>
            <person name="Paszkiewicz K.H."/>
            <person name="Williams B.A.P."/>
        </authorList>
    </citation>
    <scope>NUCLEOTIDE SEQUENCE [LARGE SCALE GENOMIC DNA]</scope>
    <source>
        <strain evidence="3">42_110</strain>
    </source>
</reference>
<comment type="caution">
    <text evidence="2">The sequence shown here is derived from an EMBL/GenBank/DDBJ whole genome shotgun (WGS) entry which is preliminary data.</text>
</comment>
<dbReference type="OrthoDB" id="1918363at2759"/>
<gene>
    <name evidence="2" type="ORF">SLOPH_807</name>
</gene>
<dbReference type="HOGENOM" id="CLU_2147488_0_0_1"/>
<accession>S7W915</accession>
<sequence>MLEYPSDGVDRLYKDGKPLSYTPYLNIGSTVKGFVHNIFPYRANIQIFNIDGYDAKTNYTAILNSKHIPECKEFQIGEVLKHGDHIEAVVISLGCKDGVVLSCIKEERNLKK</sequence>
<evidence type="ECO:0000313" key="3">
    <source>
        <dbReference type="Proteomes" id="UP000014978"/>
    </source>
</evidence>